<dbReference type="InterPro" id="IPR027417">
    <property type="entry name" value="P-loop_NTPase"/>
</dbReference>
<sequence length="236" mass="27299">MESFATQTTVDITDLGLTKGGKYNILINGTRGKGKTTLIKNLLTELHDENTSITIHSNDTDYQSYENMKVTTEKTYTREIIVYDCVSLYDNELLYNLDNPNFTVILAIQFASIVKPVIRSRFTHVAFFNDQNRGTLQHLWTNYASFIEFKLFAQIKLKSYEYLFVTIRNSELKICQTDPTKCNGFSCIYVHNSTYQHKNIKTDVLYKDLLEKVDKTINELKQIKDGIRLLCQQNTA</sequence>
<dbReference type="EMBL" id="MN739787">
    <property type="protein sequence ID" value="QHT26392.1"/>
    <property type="molecule type" value="Genomic_DNA"/>
</dbReference>
<reference evidence="1" key="1">
    <citation type="journal article" date="2020" name="Nature">
        <title>Giant virus diversity and host interactions through global metagenomics.</title>
        <authorList>
            <person name="Schulz F."/>
            <person name="Roux S."/>
            <person name="Paez-Espino D."/>
            <person name="Jungbluth S."/>
            <person name="Walsh D.A."/>
            <person name="Denef V.J."/>
            <person name="McMahon K.D."/>
            <person name="Konstantinidis K.T."/>
            <person name="Eloe-Fadrosh E.A."/>
            <person name="Kyrpides N.C."/>
            <person name="Woyke T."/>
        </authorList>
    </citation>
    <scope>NUCLEOTIDE SEQUENCE</scope>
    <source>
        <strain evidence="1">GVMAG-M-3300023179-27</strain>
    </source>
</reference>
<name>A0A6C0ECC8_9ZZZZ</name>
<proteinExistence type="predicted"/>
<dbReference type="SUPFAM" id="SSF52540">
    <property type="entry name" value="P-loop containing nucleoside triphosphate hydrolases"/>
    <property type="match status" value="1"/>
</dbReference>
<evidence type="ECO:0000313" key="1">
    <source>
        <dbReference type="EMBL" id="QHT26392.1"/>
    </source>
</evidence>
<dbReference type="AlphaFoldDB" id="A0A6C0ECC8"/>
<organism evidence="1">
    <name type="scientific">viral metagenome</name>
    <dbReference type="NCBI Taxonomy" id="1070528"/>
    <lineage>
        <taxon>unclassified sequences</taxon>
        <taxon>metagenomes</taxon>
        <taxon>organismal metagenomes</taxon>
    </lineage>
</organism>
<dbReference type="Gene3D" id="3.40.50.300">
    <property type="entry name" value="P-loop containing nucleotide triphosphate hydrolases"/>
    <property type="match status" value="1"/>
</dbReference>
<accession>A0A6C0ECC8</accession>
<protein>
    <submittedName>
        <fullName evidence="1">Uncharacterized protein</fullName>
    </submittedName>
</protein>